<dbReference type="GO" id="GO:0004850">
    <property type="term" value="F:uridine phosphorylase activity"/>
    <property type="evidence" value="ECO:0007669"/>
    <property type="project" value="UniProtKB-EC"/>
</dbReference>
<dbReference type="GO" id="GO:0005829">
    <property type="term" value="C:cytosol"/>
    <property type="evidence" value="ECO:0007669"/>
    <property type="project" value="TreeGrafter"/>
</dbReference>
<keyword evidence="3" id="KW-0808">Transferase</keyword>
<feature type="compositionally biased region" description="Polar residues" evidence="1">
    <location>
        <begin position="1"/>
        <end position="14"/>
    </location>
</feature>
<keyword evidence="3" id="KW-0328">Glycosyltransferase</keyword>
<feature type="region of interest" description="Disordered" evidence="1">
    <location>
        <begin position="1"/>
        <end position="36"/>
    </location>
</feature>
<sequence length="359" mass="38958">MRPIESSHNFTQDAGSAPKCEKRPGPGAPDVRLSSTNADEMLVASIGRSVRVDSELAGDSMTSSTELDESELILNPDGSVYHLRLRPQDLARKVILVGDPERVPIVSERFDEIELKVRNRAFATHTGYVGGTRLSVVSTGIGAGSIDIALNELDALVNLDLDRRRPKAEHTALQILRVGTAGSLQPDVALDSFVASSHAVGLDGLLLFYELPPSAEDDLRQTLIQHLELLELPQHPYVVSGDPELHRVFVESAPPAGCHSGITVTCLGFYAPQDRFLRAPARRSGWLPQLAEFRYGSHRVTNFEMETADIYGLAAVLGHRACSLSAIVADRVGRKFSSRPAQTISKLIDLAVSKLVETA</sequence>
<dbReference type="InterPro" id="IPR035994">
    <property type="entry name" value="Nucleoside_phosphorylase_sf"/>
</dbReference>
<comment type="caution">
    <text evidence="3">The sequence shown here is derived from an EMBL/GenBank/DDBJ whole genome shotgun (WGS) entry which is preliminary data.</text>
</comment>
<feature type="domain" description="Nucleoside phosphorylase" evidence="2">
    <location>
        <begin position="94"/>
        <end position="329"/>
    </location>
</feature>
<evidence type="ECO:0000313" key="3">
    <source>
        <dbReference type="EMBL" id="SOJ54602.1"/>
    </source>
</evidence>
<evidence type="ECO:0000256" key="1">
    <source>
        <dbReference type="SAM" id="MobiDB-lite"/>
    </source>
</evidence>
<gene>
    <name evidence="3" type="primary">udp</name>
    <name evidence="3" type="ORF">MSIMFB_02092</name>
</gene>
<dbReference type="EMBL" id="OCTY01000002">
    <property type="protein sequence ID" value="SOJ54602.1"/>
    <property type="molecule type" value="Genomic_DNA"/>
</dbReference>
<dbReference type="EC" id="2.4.2.3" evidence="3"/>
<dbReference type="SUPFAM" id="SSF53167">
    <property type="entry name" value="Purine and uridine phosphorylases"/>
    <property type="match status" value="1"/>
</dbReference>
<protein>
    <submittedName>
        <fullName evidence="3">Uridine phosphorylase</fullName>
        <ecNumber evidence="3">2.4.2.3</ecNumber>
    </submittedName>
</protein>
<dbReference type="PANTHER" id="PTHR43691:SF15">
    <property type="entry name" value="PHOSPHORYLASE, PUTATIVE-RELATED"/>
    <property type="match status" value="1"/>
</dbReference>
<reference evidence="3 4" key="1">
    <citation type="submission" date="2017-10" db="EMBL/GenBank/DDBJ databases">
        <authorList>
            <consortium name="Urmite Genomes"/>
        </authorList>
    </citation>
    <scope>NUCLEOTIDE SEQUENCE [LARGE SCALE GENOMIC DNA]</scope>
    <source>
        <strain evidence="3 4">FB-527</strain>
    </source>
</reference>
<dbReference type="PANTHER" id="PTHR43691">
    <property type="entry name" value="URIDINE PHOSPHORYLASE"/>
    <property type="match status" value="1"/>
</dbReference>
<dbReference type="Pfam" id="PF01048">
    <property type="entry name" value="PNP_UDP_1"/>
    <property type="match status" value="1"/>
</dbReference>
<proteinExistence type="predicted"/>
<keyword evidence="4" id="KW-1185">Reference proteome</keyword>
<dbReference type="Gene3D" id="3.40.50.1580">
    <property type="entry name" value="Nucleoside phosphorylase domain"/>
    <property type="match status" value="1"/>
</dbReference>
<dbReference type="GO" id="GO:0006218">
    <property type="term" value="P:uridine catabolic process"/>
    <property type="evidence" value="ECO:0007669"/>
    <property type="project" value="TreeGrafter"/>
</dbReference>
<organism evidence="3 4">
    <name type="scientific">Mycobacterium simulans</name>
    <dbReference type="NCBI Taxonomy" id="627089"/>
    <lineage>
        <taxon>Bacteria</taxon>
        <taxon>Bacillati</taxon>
        <taxon>Actinomycetota</taxon>
        <taxon>Actinomycetes</taxon>
        <taxon>Mycobacteriales</taxon>
        <taxon>Mycobacteriaceae</taxon>
        <taxon>Mycobacterium</taxon>
    </lineage>
</organism>
<name>A0A7Z7IJ83_9MYCO</name>
<dbReference type="AlphaFoldDB" id="A0A7Z7IJ83"/>
<dbReference type="Proteomes" id="UP000554965">
    <property type="component" value="Unassembled WGS sequence"/>
</dbReference>
<evidence type="ECO:0000313" key="4">
    <source>
        <dbReference type="Proteomes" id="UP000554965"/>
    </source>
</evidence>
<dbReference type="InterPro" id="IPR000845">
    <property type="entry name" value="Nucleoside_phosphorylase_d"/>
</dbReference>
<dbReference type="CDD" id="cd00436">
    <property type="entry name" value="UP_TbUP-like"/>
    <property type="match status" value="1"/>
</dbReference>
<accession>A0A7Z7IJ83</accession>
<evidence type="ECO:0000259" key="2">
    <source>
        <dbReference type="Pfam" id="PF01048"/>
    </source>
</evidence>